<sequence length="691" mass="75545">MSTAAPTQSHGPSPRPDPIPLEAPRPAAVQSYTSDLPSYRATSLGVIAAWAGAFVLSLAAWLALKQTSLPAFNTSMVSRAVATTGTVIILVLVGALCWLWLRDEHHANERFQRLLADAEDPATLTQPPISRPRWRVWLTHAVCYMAPAGLVVTSLAVPLSATTLYLDGIQVDQGFRSQFLTRMGDTWLNQDMNYWDMPSYYPLGWFWLGGRLATLLGMPGWEVYQPWAIISMGMVGAMLVPIWQRLTGSLPVATAIALVTVSVTLVMCADEPYGAIVAMLVPAATVLGRRALLGSWWAAAGLTLILGVSATFYTLYTGVVALTVTVTAIIFAAAVVRRVKPILRLVIVGVGSILIALITWGPYLRQVLSGAPTSSVAMNFLPEEGTQLPVPFLAPSVIGLLCLIGLVYLVVRATDLDVRVMGIATIGFYLWSVLSMVFTLAGTTLLGFRIDALIVLQLATAGVLGLAELRLMGVHRLYPDSVTPATSRRITAVGMIIMMLAGLHYAQQIPARLQASISQAYADTDGYGVRADQFPPDTAQYYPAINEEIASHGRTPNDTVVVTDETRLLSYTPYYGFNAHTAHYANPLGEFGPRNEQLREWAERSYTDLTDPEDFAAALDDTKWRGPDVFIFRGTLDEDATEWKTHVAEDIYPSQPNVRYVGLVYNPEVFRDEALWHLEEIGPYVVATRNE</sequence>
<feature type="transmembrane region" description="Helical" evidence="14">
    <location>
        <begin position="144"/>
        <end position="166"/>
    </location>
</feature>
<comment type="subcellular location">
    <subcellularLocation>
        <location evidence="1">Cell membrane</location>
        <topology evidence="1">Multi-pass membrane protein</topology>
    </subcellularLocation>
</comment>
<keyword evidence="7 17" id="KW-0808">Transferase</keyword>
<feature type="transmembrane region" description="Helical" evidence="14">
    <location>
        <begin position="273"/>
        <end position="289"/>
    </location>
</feature>
<evidence type="ECO:0000313" key="17">
    <source>
        <dbReference type="EMBL" id="MDR7330736.1"/>
    </source>
</evidence>
<feature type="transmembrane region" description="Helical" evidence="14">
    <location>
        <begin position="343"/>
        <end position="363"/>
    </location>
</feature>
<feature type="transmembrane region" description="Helical" evidence="14">
    <location>
        <begin position="423"/>
        <end position="446"/>
    </location>
</feature>
<evidence type="ECO:0000259" key="15">
    <source>
        <dbReference type="Pfam" id="PF12249"/>
    </source>
</evidence>
<evidence type="ECO:0000256" key="6">
    <source>
        <dbReference type="ARBA" id="ARBA00022475"/>
    </source>
</evidence>
<evidence type="ECO:0000256" key="3">
    <source>
        <dbReference type="ARBA" id="ARBA00009655"/>
    </source>
</evidence>
<dbReference type="Pfam" id="PF12250">
    <property type="entry name" value="AftA_N"/>
    <property type="match status" value="1"/>
</dbReference>
<feature type="domain" description="Arabinofuranosyltransferase AftA C-terminal" evidence="15">
    <location>
        <begin position="509"/>
        <end position="689"/>
    </location>
</feature>
<feature type="transmembrane region" description="Helical" evidence="14">
    <location>
        <begin position="392"/>
        <end position="411"/>
    </location>
</feature>
<evidence type="ECO:0000256" key="2">
    <source>
        <dbReference type="ARBA" id="ARBA00004776"/>
    </source>
</evidence>
<evidence type="ECO:0000259" key="16">
    <source>
        <dbReference type="Pfam" id="PF12250"/>
    </source>
</evidence>
<comment type="caution">
    <text evidence="17">The sequence shown here is derived from an EMBL/GenBank/DDBJ whole genome shotgun (WGS) entry which is preliminary data.</text>
</comment>
<comment type="pathway">
    <text evidence="2">Cell wall biogenesis; cell wall polysaccharide biosynthesis.</text>
</comment>
<feature type="compositionally biased region" description="Pro residues" evidence="13">
    <location>
        <begin position="13"/>
        <end position="23"/>
    </location>
</feature>
<dbReference type="Pfam" id="PF12249">
    <property type="entry name" value="AftA_C"/>
    <property type="match status" value="1"/>
</dbReference>
<evidence type="ECO:0000313" key="18">
    <source>
        <dbReference type="Proteomes" id="UP001180840"/>
    </source>
</evidence>
<feature type="transmembrane region" description="Helical" evidence="14">
    <location>
        <begin position="452"/>
        <end position="469"/>
    </location>
</feature>
<dbReference type="EMBL" id="JAVDXZ010000001">
    <property type="protein sequence ID" value="MDR7330736.1"/>
    <property type="molecule type" value="Genomic_DNA"/>
</dbReference>
<keyword evidence="9 14" id="KW-1133">Transmembrane helix</keyword>
<feature type="compositionally biased region" description="Polar residues" evidence="13">
    <location>
        <begin position="1"/>
        <end position="11"/>
    </location>
</feature>
<dbReference type="InterPro" id="IPR020963">
    <property type="entry name" value="ArabinofuranosylTrfase_AftA_N"/>
</dbReference>
<feature type="domain" description="Arabinofuranosyltransferase AftA N-terminal" evidence="16">
    <location>
        <begin position="46"/>
        <end position="501"/>
    </location>
</feature>
<accession>A0ABU2A0M9</accession>
<evidence type="ECO:0000256" key="1">
    <source>
        <dbReference type="ARBA" id="ARBA00004651"/>
    </source>
</evidence>
<reference evidence="17" key="1">
    <citation type="submission" date="2023-07" db="EMBL/GenBank/DDBJ databases">
        <title>Sequencing the genomes of 1000 actinobacteria strains.</title>
        <authorList>
            <person name="Klenk H.-P."/>
        </authorList>
    </citation>
    <scope>NUCLEOTIDE SEQUENCE</scope>
    <source>
        <strain evidence="17">DSM 107476</strain>
    </source>
</reference>
<evidence type="ECO:0000256" key="14">
    <source>
        <dbReference type="SAM" id="Phobius"/>
    </source>
</evidence>
<evidence type="ECO:0000256" key="11">
    <source>
        <dbReference type="ARBA" id="ARBA00033184"/>
    </source>
</evidence>
<feature type="transmembrane region" description="Helical" evidence="14">
    <location>
        <begin position="490"/>
        <end position="506"/>
    </location>
</feature>
<feature type="transmembrane region" description="Helical" evidence="14">
    <location>
        <begin position="76"/>
        <end position="101"/>
    </location>
</feature>
<keyword evidence="6" id="KW-1003">Cell membrane</keyword>
<gene>
    <name evidence="17" type="ORF">J2S39_002412</name>
</gene>
<feature type="transmembrane region" description="Helical" evidence="14">
    <location>
        <begin position="200"/>
        <end position="218"/>
    </location>
</feature>
<evidence type="ECO:0000256" key="7">
    <source>
        <dbReference type="ARBA" id="ARBA00022679"/>
    </source>
</evidence>
<feature type="transmembrane region" description="Helical" evidence="14">
    <location>
        <begin position="224"/>
        <end position="243"/>
    </location>
</feature>
<keyword evidence="18" id="KW-1185">Reference proteome</keyword>
<dbReference type="Proteomes" id="UP001180840">
    <property type="component" value="Unassembled WGS sequence"/>
</dbReference>
<feature type="transmembrane region" description="Helical" evidence="14">
    <location>
        <begin position="319"/>
        <end position="336"/>
    </location>
</feature>
<evidence type="ECO:0000256" key="8">
    <source>
        <dbReference type="ARBA" id="ARBA00022692"/>
    </source>
</evidence>
<evidence type="ECO:0000256" key="10">
    <source>
        <dbReference type="ARBA" id="ARBA00023136"/>
    </source>
</evidence>
<keyword evidence="17" id="KW-0328">Glycosyltransferase</keyword>
<protein>
    <recommendedName>
        <fullName evidence="5">Galactan 5-O-arabinofuranosyltransferase</fullName>
        <ecNumber evidence="4">2.4.2.46</ecNumber>
    </recommendedName>
    <alternativeName>
        <fullName evidence="11">Arabinofuranosyltransferase AftA</fullName>
    </alternativeName>
</protein>
<name>A0ABU2A0M9_9CORY</name>
<keyword evidence="10 14" id="KW-0472">Membrane</keyword>
<evidence type="ECO:0000256" key="4">
    <source>
        <dbReference type="ARBA" id="ARBA00012037"/>
    </source>
</evidence>
<feature type="transmembrane region" description="Helical" evidence="14">
    <location>
        <begin position="44"/>
        <end position="64"/>
    </location>
</feature>
<keyword evidence="8 14" id="KW-0812">Transmembrane</keyword>
<organism evidence="17 18">
    <name type="scientific">Corynebacterium guangdongense</name>
    <dbReference type="NCBI Taxonomy" id="1783348"/>
    <lineage>
        <taxon>Bacteria</taxon>
        <taxon>Bacillati</taxon>
        <taxon>Actinomycetota</taxon>
        <taxon>Actinomycetes</taxon>
        <taxon>Mycobacteriales</taxon>
        <taxon>Corynebacteriaceae</taxon>
        <taxon>Corynebacterium</taxon>
    </lineage>
</organism>
<evidence type="ECO:0000256" key="13">
    <source>
        <dbReference type="SAM" id="MobiDB-lite"/>
    </source>
</evidence>
<dbReference type="EC" id="2.4.2.46" evidence="4"/>
<dbReference type="InterPro" id="IPR020959">
    <property type="entry name" value="ArabinofuranosylTrfase_AftA_C"/>
</dbReference>
<proteinExistence type="inferred from homology"/>
<evidence type="ECO:0000256" key="5">
    <source>
        <dbReference type="ARBA" id="ARBA00020482"/>
    </source>
</evidence>
<feature type="region of interest" description="Disordered" evidence="13">
    <location>
        <begin position="1"/>
        <end position="24"/>
    </location>
</feature>
<evidence type="ECO:0000256" key="9">
    <source>
        <dbReference type="ARBA" id="ARBA00022989"/>
    </source>
</evidence>
<feature type="transmembrane region" description="Helical" evidence="14">
    <location>
        <begin position="250"/>
        <end position="267"/>
    </location>
</feature>
<comment type="similarity">
    <text evidence="3">Belongs to the glycosyltransferase 85 family.</text>
</comment>
<evidence type="ECO:0000256" key="12">
    <source>
        <dbReference type="ARBA" id="ARBA00034030"/>
    </source>
</evidence>
<dbReference type="GO" id="GO:0016757">
    <property type="term" value="F:glycosyltransferase activity"/>
    <property type="evidence" value="ECO:0007669"/>
    <property type="project" value="UniProtKB-KW"/>
</dbReference>
<comment type="catalytic activity">
    <reaction evidence="12">
        <text>Adds an alpha-D-arabinofuranosyl group from trans,octacis-decaprenylphospho-beta-D-arabinofuranose at the 5-O-position of the eighth, tenth and twelfth galactofuranose unit of the galactofuranan chain of [beta-D-galactofuranosyl-(1-&gt;5)-beta-D-galactofuranosyl-(1-&gt;6)]14-beta-D-galactofuranosyl-(1-&gt;5)-beta-D-galactofuranosyl-(1-&gt;4)-alpha-L-rhamnopyranosyl-(1-&gt;3)-N-acetyl-alpha-D-glucosaminyl-diphospho-trans,octacis-decaprenol.</text>
        <dbReference type="EC" id="2.4.2.46"/>
    </reaction>
</comment>
<dbReference type="RefSeq" id="WP_290196716.1">
    <property type="nucleotide sequence ID" value="NZ_CP047654.1"/>
</dbReference>